<dbReference type="RefSeq" id="WP_084291902.1">
    <property type="nucleotide sequence ID" value="NZ_FWYB01000019.1"/>
</dbReference>
<keyword evidence="3" id="KW-1185">Reference proteome</keyword>
<feature type="domain" description="DUF4960" evidence="1">
    <location>
        <begin position="206"/>
        <end position="458"/>
    </location>
</feature>
<proteinExistence type="predicted"/>
<accession>A0A1W2F2J6</accession>
<dbReference type="OrthoDB" id="727829at2"/>
<dbReference type="AlphaFoldDB" id="A0A1W2F2J6"/>
<dbReference type="Gene3D" id="2.60.40.2340">
    <property type="match status" value="2"/>
</dbReference>
<dbReference type="Pfam" id="PF16324">
    <property type="entry name" value="DUF4960"/>
    <property type="match status" value="1"/>
</dbReference>
<name>A0A1W2F2J6_9SPHI</name>
<evidence type="ECO:0000259" key="1">
    <source>
        <dbReference type="Pfam" id="PF16324"/>
    </source>
</evidence>
<sequence>MTSYLKLKNTYCLLIACVLMWTGCKKDNNSGFMVNADVQLSTFSINGVPAEINQQTGEVLVNLPFGTDVTALTPLLQLPEGANVTPALGKAINFTGALACRITNGNLYKDYSVKVHIIPPLISFSINGVKGTIDHENKQISLILPDGTSLTNLTPTLELQPGIQVAPASGLAQDFSKTIAYTLSKGTLTAVYQVNVISNSNSEYAFIGLAATRADISNPDEKAAANWFFSNYPTADYVSFQAIEGGQRLSNYKVMWWHFDDDQNLPAATLSSKVTTAIKAYRTSGGGLLLTTYATRYVEALGLVPAGKGPNNVFGDFGPTAGFIETNNHWGISFRTRENHPIFQGLETYEPGKAWLLQKGTFRKNHTAWWFVNEWGGYGNGAGWREQTGGVNLASENWDDNLDGRVGIAEWPSTTGAGNVVIIAFGAYDWHSEPIAGGGSNLYLSNIQKLTKNSIDYLKK</sequence>
<dbReference type="STRING" id="475255.SAMN04488101_11934"/>
<organism evidence="2 3">
    <name type="scientific">Pedobacter nyackensis</name>
    <dbReference type="NCBI Taxonomy" id="475255"/>
    <lineage>
        <taxon>Bacteria</taxon>
        <taxon>Pseudomonadati</taxon>
        <taxon>Bacteroidota</taxon>
        <taxon>Sphingobacteriia</taxon>
        <taxon>Sphingobacteriales</taxon>
        <taxon>Sphingobacteriaceae</taxon>
        <taxon>Pedobacter</taxon>
    </lineage>
</organism>
<reference evidence="2 3" key="1">
    <citation type="submission" date="2017-04" db="EMBL/GenBank/DDBJ databases">
        <authorList>
            <person name="Afonso C.L."/>
            <person name="Miller P.J."/>
            <person name="Scott M.A."/>
            <person name="Spackman E."/>
            <person name="Goraichik I."/>
            <person name="Dimitrov K.M."/>
            <person name="Suarez D.L."/>
            <person name="Swayne D.E."/>
        </authorList>
    </citation>
    <scope>NUCLEOTIDE SEQUENCE [LARGE SCALE GENOMIC DNA]</scope>
    <source>
        <strain evidence="2 3">DSM 19625</strain>
    </source>
</reference>
<protein>
    <recommendedName>
        <fullName evidence="1">DUF4960 domain-containing protein</fullName>
    </recommendedName>
</protein>
<dbReference type="EMBL" id="FWYB01000019">
    <property type="protein sequence ID" value="SMD16144.1"/>
    <property type="molecule type" value="Genomic_DNA"/>
</dbReference>
<evidence type="ECO:0000313" key="2">
    <source>
        <dbReference type="EMBL" id="SMD16144.1"/>
    </source>
</evidence>
<gene>
    <name evidence="2" type="ORF">SAMN04488101_11934</name>
</gene>
<dbReference type="InterPro" id="IPR032526">
    <property type="entry name" value="DUF4960"/>
</dbReference>
<evidence type="ECO:0000313" key="3">
    <source>
        <dbReference type="Proteomes" id="UP000192678"/>
    </source>
</evidence>
<dbReference type="Proteomes" id="UP000192678">
    <property type="component" value="Unassembled WGS sequence"/>
</dbReference>
<dbReference type="PROSITE" id="PS51257">
    <property type="entry name" value="PROKAR_LIPOPROTEIN"/>
    <property type="match status" value="1"/>
</dbReference>